<evidence type="ECO:0000256" key="2">
    <source>
        <dbReference type="RuleBase" id="RU362097"/>
    </source>
</evidence>
<dbReference type="Gene3D" id="1.20.1600.10">
    <property type="entry name" value="Outer membrane efflux proteins (OEP)"/>
    <property type="match status" value="1"/>
</dbReference>
<keyword evidence="4" id="KW-1185">Reference proteome</keyword>
<dbReference type="SUPFAM" id="SSF56954">
    <property type="entry name" value="Outer membrane efflux proteins (OEP)"/>
    <property type="match status" value="1"/>
</dbReference>
<sequence>MKIKNIILFASAAAVMSSCGIYNKYERPDVNVAGLVRDSASVSDTLAVRDTANFGNLPWRSVFTDPQLQSLIEYALEHNTNMLNAALNVKMVQAQLTAAKLAFVPSFTFSPQGTISSWDGNTPSKIYSLPVQASWSIDLFGNLLNAKRSAQMQLLATKDYQLVVKTGIISNVANMYYTLMMLDRQLEIVNGMAELTKDTWRIMKLQKDLGRVNETGVQSAESNYYSVLSQAADLKRQIRETENSMSLLLGQPAQTIARGKLENQSLPASFSTGIAVSMLNNRPDVHYAEMNLASCFYDVQNARSRFYPNITISGSGAYTNNGGMGIVNPGKWLLSAVGSLTQPIFARGQLIAGLKVAKAQQEQAFNTWQNAVLSAGSEVSNALVLYNSSAEKSVLDGKRVDVLTKNVDMTRQLFNSKSATYLEVITAQSNLLNAQLSKVQDDFYKMQAVVNLYYALGGGRD</sequence>
<keyword evidence="2" id="KW-0472">Membrane</keyword>
<dbReference type="InterPro" id="IPR003423">
    <property type="entry name" value="OMP_efflux"/>
</dbReference>
<dbReference type="RefSeq" id="WP_172275221.1">
    <property type="nucleotide sequence ID" value="NZ_CASGMU010000003.1"/>
</dbReference>
<keyword evidence="2" id="KW-1134">Transmembrane beta strand</keyword>
<keyword evidence="2" id="KW-0564">Palmitate</keyword>
<name>A0ABX2ANP5_9BACT</name>
<dbReference type="Gene3D" id="2.20.200.10">
    <property type="entry name" value="Outer membrane efflux proteins (OEP)"/>
    <property type="match status" value="1"/>
</dbReference>
<evidence type="ECO:0000313" key="4">
    <source>
        <dbReference type="Proteomes" id="UP000714420"/>
    </source>
</evidence>
<proteinExistence type="inferred from homology"/>
<protein>
    <submittedName>
        <fullName evidence="3">Efflux transporter outer membrane subunit</fullName>
    </submittedName>
</protein>
<dbReference type="EMBL" id="JABKKF010000004">
    <property type="protein sequence ID" value="NPD91872.1"/>
    <property type="molecule type" value="Genomic_DNA"/>
</dbReference>
<dbReference type="PANTHER" id="PTHR30203:SF33">
    <property type="entry name" value="BLR4455 PROTEIN"/>
    <property type="match status" value="1"/>
</dbReference>
<evidence type="ECO:0000313" key="3">
    <source>
        <dbReference type="EMBL" id="NPD91872.1"/>
    </source>
</evidence>
<gene>
    <name evidence="3" type="ORF">HPS56_05815</name>
</gene>
<dbReference type="PROSITE" id="PS51257">
    <property type="entry name" value="PROKAR_LIPOPROTEIN"/>
    <property type="match status" value="1"/>
</dbReference>
<dbReference type="InterPro" id="IPR010131">
    <property type="entry name" value="MdtP/NodT-like"/>
</dbReference>
<keyword evidence="2" id="KW-0449">Lipoprotein</keyword>
<organism evidence="3 4">
    <name type="scientific">Xylanibacter muris</name>
    <dbReference type="NCBI Taxonomy" id="2736290"/>
    <lineage>
        <taxon>Bacteria</taxon>
        <taxon>Pseudomonadati</taxon>
        <taxon>Bacteroidota</taxon>
        <taxon>Bacteroidia</taxon>
        <taxon>Bacteroidales</taxon>
        <taxon>Prevotellaceae</taxon>
        <taxon>Xylanibacter</taxon>
    </lineage>
</organism>
<dbReference type="PANTHER" id="PTHR30203">
    <property type="entry name" value="OUTER MEMBRANE CATION EFFLUX PROTEIN"/>
    <property type="match status" value="1"/>
</dbReference>
<dbReference type="Proteomes" id="UP000714420">
    <property type="component" value="Unassembled WGS sequence"/>
</dbReference>
<dbReference type="NCBIfam" id="TIGR01845">
    <property type="entry name" value="outer_NodT"/>
    <property type="match status" value="1"/>
</dbReference>
<comment type="subcellular location">
    <subcellularLocation>
        <location evidence="2">Cell membrane</location>
        <topology evidence="2">Lipid-anchor</topology>
    </subcellularLocation>
</comment>
<comment type="similarity">
    <text evidence="1 2">Belongs to the outer membrane factor (OMF) (TC 1.B.17) family.</text>
</comment>
<dbReference type="Pfam" id="PF02321">
    <property type="entry name" value="OEP"/>
    <property type="match status" value="2"/>
</dbReference>
<keyword evidence="2" id="KW-0812">Transmembrane</keyword>
<evidence type="ECO:0000256" key="1">
    <source>
        <dbReference type="ARBA" id="ARBA00007613"/>
    </source>
</evidence>
<reference evidence="3 4" key="1">
    <citation type="submission" date="2020-05" db="EMBL/GenBank/DDBJ databases">
        <title>Distinct polysaccharide utilization as determinants for interspecies competition between intestinal Prevotella spp.</title>
        <authorList>
            <person name="Galvez E.J.C."/>
            <person name="Iljazovic A."/>
            <person name="Strowig T."/>
        </authorList>
    </citation>
    <scope>NUCLEOTIDE SEQUENCE [LARGE SCALE GENOMIC DNA]</scope>
    <source>
        <strain evidence="3 4">PMUR</strain>
    </source>
</reference>
<accession>A0ABX2ANP5</accession>
<comment type="caution">
    <text evidence="3">The sequence shown here is derived from an EMBL/GenBank/DDBJ whole genome shotgun (WGS) entry which is preliminary data.</text>
</comment>